<dbReference type="Gene3D" id="1.25.40.20">
    <property type="entry name" value="Ankyrin repeat-containing domain"/>
    <property type="match status" value="1"/>
</dbReference>
<evidence type="ECO:0000313" key="4">
    <source>
        <dbReference type="Proteomes" id="UP000824120"/>
    </source>
</evidence>
<keyword evidence="1" id="KW-0677">Repeat</keyword>
<dbReference type="InterPro" id="IPR036770">
    <property type="entry name" value="Ankyrin_rpt-contain_sf"/>
</dbReference>
<gene>
    <name evidence="3" type="ORF">H5410_038607</name>
</gene>
<dbReference type="AlphaFoldDB" id="A0A9J5YBU9"/>
<proteinExistence type="predicted"/>
<dbReference type="PANTHER" id="PTHR24186:SF50">
    <property type="entry name" value="ANKYRIN REPEAT-CONTAINING PROTEIN ITN1-LIKE ISOFORM X1"/>
    <property type="match status" value="1"/>
</dbReference>
<keyword evidence="4" id="KW-1185">Reference proteome</keyword>
<protein>
    <submittedName>
        <fullName evidence="3">Uncharacterized protein</fullName>
    </submittedName>
</protein>
<dbReference type="GO" id="GO:0005886">
    <property type="term" value="C:plasma membrane"/>
    <property type="evidence" value="ECO:0007669"/>
    <property type="project" value="TreeGrafter"/>
</dbReference>
<reference evidence="3 4" key="1">
    <citation type="submission" date="2020-09" db="EMBL/GenBank/DDBJ databases">
        <title>De no assembly of potato wild relative species, Solanum commersonii.</title>
        <authorList>
            <person name="Cho K."/>
        </authorList>
    </citation>
    <scope>NUCLEOTIDE SEQUENCE [LARGE SCALE GENOMIC DNA]</scope>
    <source>
        <strain evidence="3">LZ3.2</strain>
        <tissue evidence="3">Leaf</tissue>
    </source>
</reference>
<dbReference type="OrthoDB" id="1303095at2759"/>
<dbReference type="EMBL" id="JACXVP010000007">
    <property type="protein sequence ID" value="KAG5597375.1"/>
    <property type="molecule type" value="Genomic_DNA"/>
</dbReference>
<keyword evidence="2" id="KW-0040">ANK repeat</keyword>
<accession>A0A9J5YBU9</accession>
<evidence type="ECO:0000256" key="1">
    <source>
        <dbReference type="ARBA" id="ARBA00022737"/>
    </source>
</evidence>
<evidence type="ECO:0000256" key="2">
    <source>
        <dbReference type="ARBA" id="ARBA00023043"/>
    </source>
</evidence>
<sequence length="106" mass="12053">MLGWKKSLAYLQAGSENDWTTTSHMVASEGDILMMYELLKHCPDCWDMINSNGQNALHVAILNDREMLVNALFKFKFCYDRLVDEADNDGNTPLHLLAASIYIRPS</sequence>
<organism evidence="3 4">
    <name type="scientific">Solanum commersonii</name>
    <name type="common">Commerson's wild potato</name>
    <name type="synonym">Commerson's nightshade</name>
    <dbReference type="NCBI Taxonomy" id="4109"/>
    <lineage>
        <taxon>Eukaryota</taxon>
        <taxon>Viridiplantae</taxon>
        <taxon>Streptophyta</taxon>
        <taxon>Embryophyta</taxon>
        <taxon>Tracheophyta</taxon>
        <taxon>Spermatophyta</taxon>
        <taxon>Magnoliopsida</taxon>
        <taxon>eudicotyledons</taxon>
        <taxon>Gunneridae</taxon>
        <taxon>Pentapetalae</taxon>
        <taxon>asterids</taxon>
        <taxon>lamiids</taxon>
        <taxon>Solanales</taxon>
        <taxon>Solanaceae</taxon>
        <taxon>Solanoideae</taxon>
        <taxon>Solaneae</taxon>
        <taxon>Solanum</taxon>
    </lineage>
</organism>
<dbReference type="Pfam" id="PF12796">
    <property type="entry name" value="Ank_2"/>
    <property type="match status" value="1"/>
</dbReference>
<evidence type="ECO:0000313" key="3">
    <source>
        <dbReference type="EMBL" id="KAG5597375.1"/>
    </source>
</evidence>
<comment type="caution">
    <text evidence="3">The sequence shown here is derived from an EMBL/GenBank/DDBJ whole genome shotgun (WGS) entry which is preliminary data.</text>
</comment>
<name>A0A9J5YBU9_SOLCO</name>
<dbReference type="InterPro" id="IPR002110">
    <property type="entry name" value="Ankyrin_rpt"/>
</dbReference>
<dbReference type="SUPFAM" id="SSF48403">
    <property type="entry name" value="Ankyrin repeat"/>
    <property type="match status" value="1"/>
</dbReference>
<dbReference type="PANTHER" id="PTHR24186">
    <property type="entry name" value="PROTEIN PHOSPHATASE 1 REGULATORY SUBUNIT"/>
    <property type="match status" value="1"/>
</dbReference>
<dbReference type="Proteomes" id="UP000824120">
    <property type="component" value="Chromosome 7"/>
</dbReference>